<organism evidence="2 3">
    <name type="scientific">Mycoplasma suis (strain Illinois)</name>
    <dbReference type="NCBI Taxonomy" id="768700"/>
    <lineage>
        <taxon>Bacteria</taxon>
        <taxon>Bacillati</taxon>
        <taxon>Mycoplasmatota</taxon>
        <taxon>Mollicutes</taxon>
        <taxon>Mycoplasmataceae</taxon>
        <taxon>Mycoplasma</taxon>
    </lineage>
</organism>
<protein>
    <submittedName>
        <fullName evidence="2">Uncharacterized protein</fullName>
    </submittedName>
</protein>
<dbReference type="Proteomes" id="UP000007484">
    <property type="component" value="Chromosome"/>
</dbReference>
<dbReference type="HOGENOM" id="CLU_2094159_0_0_14"/>
<evidence type="ECO:0000313" key="3">
    <source>
        <dbReference type="Proteomes" id="UP000007484"/>
    </source>
</evidence>
<keyword evidence="3" id="KW-1185">Reference proteome</keyword>
<evidence type="ECO:0000256" key="1">
    <source>
        <dbReference type="SAM" id="Phobius"/>
    </source>
</evidence>
<dbReference type="STRING" id="768700.MSU_0259"/>
<dbReference type="RefSeq" id="WP_013609749.1">
    <property type="nucleotide sequence ID" value="NC_015155.1"/>
</dbReference>
<keyword evidence="1" id="KW-1133">Transmembrane helix</keyword>
<dbReference type="KEGG" id="mss:MSU_0259"/>
<dbReference type="EMBL" id="CP002525">
    <property type="protein sequence ID" value="ADX97803.1"/>
    <property type="molecule type" value="Genomic_DNA"/>
</dbReference>
<gene>
    <name evidence="2" type="ordered locus">MSU_0259</name>
</gene>
<sequence>MLGFVSWWAKAALITFSLGGGALGGGYLLRGNFFKGPEETFKKPKKVNDYSGNYLGTGTYFQNMNTNGENCERVEDSGVEILLDCIAIPPTNKNRSGQGRGKNQVEAIYKVDIDKNK</sequence>
<dbReference type="AlphaFoldDB" id="F0QQN3"/>
<accession>F0QQN3</accession>
<keyword evidence="1" id="KW-0472">Membrane</keyword>
<feature type="transmembrane region" description="Helical" evidence="1">
    <location>
        <begin position="6"/>
        <end position="29"/>
    </location>
</feature>
<keyword evidence="1" id="KW-0812">Transmembrane</keyword>
<proteinExistence type="predicted"/>
<name>F0QQN3_MYCSL</name>
<evidence type="ECO:0000313" key="2">
    <source>
        <dbReference type="EMBL" id="ADX97803.1"/>
    </source>
</evidence>
<reference evidence="2 3" key="1">
    <citation type="journal article" date="2011" name="J. Bacteriol.">
        <title>Complete genome sequences of two hemotropic Mycoplasmas, Mycoplasma haemofelis strain Ohio2 and Mycoplasma suis strain Illinois.</title>
        <authorList>
            <person name="Messick J.B."/>
            <person name="Santos A.P."/>
            <person name="Guimaraes A.M."/>
        </authorList>
    </citation>
    <scope>NUCLEOTIDE SEQUENCE [LARGE SCALE GENOMIC DNA]</scope>
    <source>
        <strain evidence="2 3">Illinois</strain>
    </source>
</reference>